<keyword evidence="1" id="KW-0853">WD repeat</keyword>
<dbReference type="Proteomes" id="UP000324767">
    <property type="component" value="Unassembled WGS sequence"/>
</dbReference>
<evidence type="ECO:0000256" key="2">
    <source>
        <dbReference type="SAM" id="MobiDB-lite"/>
    </source>
</evidence>
<feature type="compositionally biased region" description="Low complexity" evidence="2">
    <location>
        <begin position="317"/>
        <end position="326"/>
    </location>
</feature>
<feature type="region of interest" description="Disordered" evidence="2">
    <location>
        <begin position="119"/>
        <end position="213"/>
    </location>
</feature>
<feature type="compositionally biased region" description="Basic and acidic residues" evidence="2">
    <location>
        <begin position="195"/>
        <end position="205"/>
    </location>
</feature>
<dbReference type="PROSITE" id="PS50294">
    <property type="entry name" value="WD_REPEATS_REGION"/>
    <property type="match status" value="1"/>
</dbReference>
<feature type="region of interest" description="Disordered" evidence="2">
    <location>
        <begin position="374"/>
        <end position="396"/>
    </location>
</feature>
<dbReference type="PANTHER" id="PTHR43991:SF12">
    <property type="entry name" value="WD REPEAT PROTEIN (AFU_ORTHOLOGUE AFUA_8G05640)"/>
    <property type="match status" value="1"/>
</dbReference>
<name>A0A5M8Q2A8_9LECA</name>
<dbReference type="SUPFAM" id="SSF50960">
    <property type="entry name" value="TolB, C-terminal domain"/>
    <property type="match status" value="1"/>
</dbReference>
<feature type="region of interest" description="Disordered" evidence="2">
    <location>
        <begin position="31"/>
        <end position="81"/>
    </location>
</feature>
<dbReference type="Gene3D" id="2.130.10.10">
    <property type="entry name" value="YVTN repeat-like/Quinoprotein amine dehydrogenase"/>
    <property type="match status" value="1"/>
</dbReference>
<feature type="compositionally biased region" description="Polar residues" evidence="2">
    <location>
        <begin position="171"/>
        <end position="180"/>
    </location>
</feature>
<dbReference type="InterPro" id="IPR001680">
    <property type="entry name" value="WD40_rpt"/>
</dbReference>
<evidence type="ECO:0000313" key="3">
    <source>
        <dbReference type="EMBL" id="KAA6416346.1"/>
    </source>
</evidence>
<feature type="compositionally biased region" description="Basic and acidic residues" evidence="2">
    <location>
        <begin position="873"/>
        <end position="904"/>
    </location>
</feature>
<feature type="repeat" description="WD" evidence="1">
    <location>
        <begin position="738"/>
        <end position="770"/>
    </location>
</feature>
<dbReference type="SMART" id="SM00320">
    <property type="entry name" value="WD40"/>
    <property type="match status" value="2"/>
</dbReference>
<evidence type="ECO:0000256" key="1">
    <source>
        <dbReference type="PROSITE-ProRule" id="PRU00221"/>
    </source>
</evidence>
<protein>
    <submittedName>
        <fullName evidence="3">Uncharacterized protein</fullName>
    </submittedName>
</protein>
<comment type="caution">
    <text evidence="3">The sequence shown here is derived from an EMBL/GenBank/DDBJ whole genome shotgun (WGS) entry which is preliminary data.</text>
</comment>
<organism evidence="3 4">
    <name type="scientific">Lasallia pustulata</name>
    <dbReference type="NCBI Taxonomy" id="136370"/>
    <lineage>
        <taxon>Eukaryota</taxon>
        <taxon>Fungi</taxon>
        <taxon>Dikarya</taxon>
        <taxon>Ascomycota</taxon>
        <taxon>Pezizomycotina</taxon>
        <taxon>Lecanoromycetes</taxon>
        <taxon>OSLEUM clade</taxon>
        <taxon>Umbilicariomycetidae</taxon>
        <taxon>Umbilicariales</taxon>
        <taxon>Umbilicariaceae</taxon>
        <taxon>Lasallia</taxon>
    </lineage>
</organism>
<dbReference type="PANTHER" id="PTHR43991">
    <property type="entry name" value="WD REPEAT PROTEIN (AFU_ORTHOLOGUE AFUA_8G05640)-RELATED"/>
    <property type="match status" value="1"/>
</dbReference>
<sequence length="918" mass="99523">MAEERGTSGQGRDLLLNTGEAFPEHVRQHLIAVGKDDDRDMSNPLGNLGTSSPPSTNPLGVSVTQNESPVPGPSSQPPLQSYSLYQHHQGAPTTDFRESILPQHIMSQAMEGILDQNHCSYSESPHQWSSDTETTHPSLATTPLGSSDGAASNHIPVSPSGYNPSAHLEATPSTPMNAASPTHHGPDHSTLQSLDRQDTPGHEGDSGDDENLSMSTASVDAERMDIDEEGSENTSQRLWDLSQVYTQGSSSTIPSQSAPEALLHSPLPNSLTYASQAGVQTVAAAEQPGDSDAISIGSSTGLPLSTNDPGNLDVPETHSTTQTETETVIEDGATNDLLGPDSIPEPHSLAAMGSFDFPSLMQDTNGLVFGSASQTQASTNAEGEHSAGLTEGTNLPLQQSEGPLVSWSSQDPIHMPDLALLPSLQANMAEPGDIYDIDEDYERNYDVCEFFEYWRLRMDLNTPKCPNIGIRSMDLRRAPRLGEVSIEDLDEQHCDYQGINWSELGALREEARALRKSTYVNYTNIPNRYPSTAAIDLPNTNNHFRFRRMTTRHKAHLSHFQLRNVVSATSKNAVYYAGRSKVICADPTLGTEQAVMDFSKPSRGSDNVTLQRISTMTASDGVLIAGGFEGEYAMMSLSATYDSGLTSGLITSNKNGITNHIHTFKDRRSGSPLAVFSSNDDHIRVLDCSTNAFTKAHRYPFPVNCAATSPDGRLRLLVGDHCHPWVVDAESGAKIVRLPNHRDFGFACAWADDGIHMATGNQDGIVQVWDARMFRRPLQIIGTTMGGVRSMRFSPVGSGKRVLLMAEPADIISVVDAVSFESTQLFDFFGDIGGVGFVPDGGTFFVANTDAEFGGLLEFERVGFGEPYGAPARRLDASDDGEMHCDWRPDAELEDDGRVEQAEPHRRRRGLDLHGLVF</sequence>
<dbReference type="AlphaFoldDB" id="A0A5M8Q2A8"/>
<proteinExistence type="predicted"/>
<dbReference type="InterPro" id="IPR015943">
    <property type="entry name" value="WD40/YVTN_repeat-like_dom_sf"/>
</dbReference>
<dbReference type="OrthoDB" id="20669at2759"/>
<reference evidence="3 4" key="1">
    <citation type="submission" date="2019-09" db="EMBL/GenBank/DDBJ databases">
        <title>The hologenome of the rock-dwelling lichen Lasallia pustulata.</title>
        <authorList>
            <person name="Greshake Tzovaras B."/>
            <person name="Segers F."/>
            <person name="Bicker A."/>
            <person name="Dal Grande F."/>
            <person name="Otte J."/>
            <person name="Hankeln T."/>
            <person name="Schmitt I."/>
            <person name="Ebersberger I."/>
        </authorList>
    </citation>
    <scope>NUCLEOTIDE SEQUENCE [LARGE SCALE GENOMIC DNA]</scope>
    <source>
        <strain evidence="3">A1-1</strain>
    </source>
</reference>
<feature type="region of interest" description="Disordered" evidence="2">
    <location>
        <begin position="873"/>
        <end position="906"/>
    </location>
</feature>
<gene>
    <name evidence="3" type="ORF">FRX48_01066</name>
</gene>
<dbReference type="PROSITE" id="PS50082">
    <property type="entry name" value="WD_REPEATS_2"/>
    <property type="match status" value="1"/>
</dbReference>
<accession>A0A5M8Q2A8</accession>
<evidence type="ECO:0000313" key="4">
    <source>
        <dbReference type="Proteomes" id="UP000324767"/>
    </source>
</evidence>
<feature type="region of interest" description="Disordered" evidence="2">
    <location>
        <begin position="315"/>
        <end position="346"/>
    </location>
</feature>
<feature type="compositionally biased region" description="Polar residues" evidence="2">
    <location>
        <begin position="44"/>
        <end position="67"/>
    </location>
</feature>
<feature type="compositionally biased region" description="Polar residues" evidence="2">
    <location>
        <begin position="119"/>
        <end position="145"/>
    </location>
</feature>
<dbReference type="EMBL" id="VXIT01000001">
    <property type="protein sequence ID" value="KAA6416346.1"/>
    <property type="molecule type" value="Genomic_DNA"/>
</dbReference>